<name>A0A4C1YUZ9_EUMVA</name>
<comment type="caution">
    <text evidence="2">The sequence shown here is derived from an EMBL/GenBank/DDBJ whole genome shotgun (WGS) entry which is preliminary data.</text>
</comment>
<reference evidence="2 3" key="1">
    <citation type="journal article" date="2019" name="Commun. Biol.">
        <title>The bagworm genome reveals a unique fibroin gene that provides high tensile strength.</title>
        <authorList>
            <person name="Kono N."/>
            <person name="Nakamura H."/>
            <person name="Ohtoshi R."/>
            <person name="Tomita M."/>
            <person name="Numata K."/>
            <person name="Arakawa K."/>
        </authorList>
    </citation>
    <scope>NUCLEOTIDE SEQUENCE [LARGE SCALE GENOMIC DNA]</scope>
</reference>
<protein>
    <submittedName>
        <fullName evidence="2">Uncharacterized protein</fullName>
    </submittedName>
</protein>
<dbReference type="Proteomes" id="UP000299102">
    <property type="component" value="Unassembled WGS sequence"/>
</dbReference>
<evidence type="ECO:0000313" key="3">
    <source>
        <dbReference type="Proteomes" id="UP000299102"/>
    </source>
</evidence>
<evidence type="ECO:0000256" key="1">
    <source>
        <dbReference type="SAM" id="MobiDB-lite"/>
    </source>
</evidence>
<organism evidence="2 3">
    <name type="scientific">Eumeta variegata</name>
    <name type="common">Bagworm moth</name>
    <name type="synonym">Eumeta japonica</name>
    <dbReference type="NCBI Taxonomy" id="151549"/>
    <lineage>
        <taxon>Eukaryota</taxon>
        <taxon>Metazoa</taxon>
        <taxon>Ecdysozoa</taxon>
        <taxon>Arthropoda</taxon>
        <taxon>Hexapoda</taxon>
        <taxon>Insecta</taxon>
        <taxon>Pterygota</taxon>
        <taxon>Neoptera</taxon>
        <taxon>Endopterygota</taxon>
        <taxon>Lepidoptera</taxon>
        <taxon>Glossata</taxon>
        <taxon>Ditrysia</taxon>
        <taxon>Tineoidea</taxon>
        <taxon>Psychidae</taxon>
        <taxon>Oiketicinae</taxon>
        <taxon>Eumeta</taxon>
    </lineage>
</organism>
<feature type="region of interest" description="Disordered" evidence="1">
    <location>
        <begin position="114"/>
        <end position="138"/>
    </location>
</feature>
<evidence type="ECO:0000313" key="2">
    <source>
        <dbReference type="EMBL" id="GBP80126.1"/>
    </source>
</evidence>
<sequence>MLAPQVCNIMSAYRWPSEGCVRPLSLFYSDTSADGVEERSLVPRSRSHARLRRNATMNHAFSTRHRLSTACFARRSVFEAHPFVATSPAEKERDVAAGILESFRFARRWPPGRKQLKNNLNDAAAPRPRPTRPIDKSRTVTDDDIVNSLVVINRCASRASRHPQPRAQFILKPSRNSFAEEPSKDIHRIVTRHRHLHATQAA</sequence>
<dbReference type="AlphaFoldDB" id="A0A4C1YUZ9"/>
<dbReference type="EMBL" id="BGZK01001447">
    <property type="protein sequence ID" value="GBP80126.1"/>
    <property type="molecule type" value="Genomic_DNA"/>
</dbReference>
<dbReference type="OrthoDB" id="10070851at2759"/>
<keyword evidence="3" id="KW-1185">Reference proteome</keyword>
<accession>A0A4C1YUZ9</accession>
<gene>
    <name evidence="2" type="ORF">EVAR_55995_1</name>
</gene>
<proteinExistence type="predicted"/>